<evidence type="ECO:0000313" key="2">
    <source>
        <dbReference type="WBParaSite" id="Hba_07551"/>
    </source>
</evidence>
<dbReference type="Proteomes" id="UP000095283">
    <property type="component" value="Unplaced"/>
</dbReference>
<keyword evidence="1" id="KW-1185">Reference proteome</keyword>
<reference evidence="2" key="1">
    <citation type="submission" date="2016-11" db="UniProtKB">
        <authorList>
            <consortium name="WormBaseParasite"/>
        </authorList>
    </citation>
    <scope>IDENTIFICATION</scope>
</reference>
<sequence>MQINMLFGMGSNTRRTFCGKLLQTSTVVILVHDNTRSHVRNNAFEMQLRCENRSMILLKNILMIELK</sequence>
<organism evidence="1 2">
    <name type="scientific">Heterorhabditis bacteriophora</name>
    <name type="common">Entomopathogenic nematode worm</name>
    <dbReference type="NCBI Taxonomy" id="37862"/>
    <lineage>
        <taxon>Eukaryota</taxon>
        <taxon>Metazoa</taxon>
        <taxon>Ecdysozoa</taxon>
        <taxon>Nematoda</taxon>
        <taxon>Chromadorea</taxon>
        <taxon>Rhabditida</taxon>
        <taxon>Rhabditina</taxon>
        <taxon>Rhabditomorpha</taxon>
        <taxon>Strongyloidea</taxon>
        <taxon>Heterorhabditidae</taxon>
        <taxon>Heterorhabditis</taxon>
    </lineage>
</organism>
<name>A0A1I7WQW7_HETBA</name>
<dbReference type="AlphaFoldDB" id="A0A1I7WQW7"/>
<protein>
    <submittedName>
        <fullName evidence="2">Ovule protein</fullName>
    </submittedName>
</protein>
<evidence type="ECO:0000313" key="1">
    <source>
        <dbReference type="Proteomes" id="UP000095283"/>
    </source>
</evidence>
<proteinExistence type="predicted"/>
<dbReference type="WBParaSite" id="Hba_07551">
    <property type="protein sequence ID" value="Hba_07551"/>
    <property type="gene ID" value="Hba_07551"/>
</dbReference>
<accession>A0A1I7WQW7</accession>